<protein>
    <submittedName>
        <fullName evidence="2">Uncharacterized protein</fullName>
    </submittedName>
</protein>
<accession>A0A4U6VRB3</accession>
<dbReference type="AlphaFoldDB" id="A0A4U6VRB3"/>
<gene>
    <name evidence="2" type="ORF">SEVIR_2G099450v2</name>
</gene>
<evidence type="ECO:0000313" key="3">
    <source>
        <dbReference type="Proteomes" id="UP000298652"/>
    </source>
</evidence>
<reference evidence="2" key="1">
    <citation type="submission" date="2019-03" db="EMBL/GenBank/DDBJ databases">
        <title>WGS assembly of Setaria viridis.</title>
        <authorList>
            <person name="Huang P."/>
            <person name="Jenkins J."/>
            <person name="Grimwood J."/>
            <person name="Barry K."/>
            <person name="Healey A."/>
            <person name="Mamidi S."/>
            <person name="Sreedasyam A."/>
            <person name="Shu S."/>
            <person name="Feldman M."/>
            <person name="Wu J."/>
            <person name="Yu Y."/>
            <person name="Chen C."/>
            <person name="Johnson J."/>
            <person name="Rokhsar D."/>
            <person name="Baxter I."/>
            <person name="Schmutz J."/>
            <person name="Brutnell T."/>
            <person name="Kellogg E."/>
        </authorList>
    </citation>
    <scope>NUCLEOTIDE SEQUENCE [LARGE SCALE GENOMIC DNA]</scope>
</reference>
<evidence type="ECO:0000313" key="2">
    <source>
        <dbReference type="EMBL" id="TKW31344.1"/>
    </source>
</evidence>
<dbReference type="EMBL" id="CM016553">
    <property type="protein sequence ID" value="TKW31344.1"/>
    <property type="molecule type" value="Genomic_DNA"/>
</dbReference>
<evidence type="ECO:0000256" key="1">
    <source>
        <dbReference type="SAM" id="MobiDB-lite"/>
    </source>
</evidence>
<name>A0A4U6VRB3_SETVI</name>
<organism evidence="2 3">
    <name type="scientific">Setaria viridis</name>
    <name type="common">Green bristlegrass</name>
    <name type="synonym">Setaria italica subsp. viridis</name>
    <dbReference type="NCBI Taxonomy" id="4556"/>
    <lineage>
        <taxon>Eukaryota</taxon>
        <taxon>Viridiplantae</taxon>
        <taxon>Streptophyta</taxon>
        <taxon>Embryophyta</taxon>
        <taxon>Tracheophyta</taxon>
        <taxon>Spermatophyta</taxon>
        <taxon>Magnoliopsida</taxon>
        <taxon>Liliopsida</taxon>
        <taxon>Poales</taxon>
        <taxon>Poaceae</taxon>
        <taxon>PACMAD clade</taxon>
        <taxon>Panicoideae</taxon>
        <taxon>Panicodae</taxon>
        <taxon>Paniceae</taxon>
        <taxon>Cenchrinae</taxon>
        <taxon>Setaria</taxon>
    </lineage>
</organism>
<proteinExistence type="predicted"/>
<feature type="region of interest" description="Disordered" evidence="1">
    <location>
        <begin position="1"/>
        <end position="44"/>
    </location>
</feature>
<dbReference type="Proteomes" id="UP000298652">
    <property type="component" value="Chromosome 2"/>
</dbReference>
<dbReference type="Gramene" id="TKW31344">
    <property type="protein sequence ID" value="TKW31344"/>
    <property type="gene ID" value="SEVIR_2G099450v2"/>
</dbReference>
<feature type="compositionally biased region" description="Low complexity" evidence="1">
    <location>
        <begin position="32"/>
        <end position="41"/>
    </location>
</feature>
<sequence length="101" mass="11232">MARPSPAVVHRRHSQPRQPSHGRWSGRSLRQARAARPAPTAGHGQRVLMMGRAGHRRSCNAGKEEQAIDAPYVVHEGHDLSQVPHELPCKSPHPHPVTNHY</sequence>
<keyword evidence="3" id="KW-1185">Reference proteome</keyword>